<proteinExistence type="predicted"/>
<accession>A0ABR1S5W8</accession>
<evidence type="ECO:0000313" key="3">
    <source>
        <dbReference type="Proteomes" id="UP001396898"/>
    </source>
</evidence>
<keyword evidence="1" id="KW-0732">Signal</keyword>
<feature type="signal peptide" evidence="1">
    <location>
        <begin position="1"/>
        <end position="19"/>
    </location>
</feature>
<dbReference type="PANTHER" id="PTHR37475:SF1">
    <property type="entry name" value="ZYGOTE-SPECIFIC PROTEIN"/>
    <property type="match status" value="1"/>
</dbReference>
<organism evidence="2 3">
    <name type="scientific">Apiospora marii</name>
    <dbReference type="NCBI Taxonomy" id="335849"/>
    <lineage>
        <taxon>Eukaryota</taxon>
        <taxon>Fungi</taxon>
        <taxon>Dikarya</taxon>
        <taxon>Ascomycota</taxon>
        <taxon>Pezizomycotina</taxon>
        <taxon>Sordariomycetes</taxon>
        <taxon>Xylariomycetidae</taxon>
        <taxon>Amphisphaeriales</taxon>
        <taxon>Apiosporaceae</taxon>
        <taxon>Apiospora</taxon>
    </lineage>
</organism>
<sequence>MQPLRYTLLVLSTTAATIAGPLAYGICQAGCSAVVVACYSAAGFTFGTVAAVAAPAAVVACNSAYGTCQAACAASLVAPIP</sequence>
<name>A0ABR1S5W8_9PEZI</name>
<reference evidence="2 3" key="1">
    <citation type="submission" date="2023-01" db="EMBL/GenBank/DDBJ databases">
        <title>Analysis of 21 Apiospora genomes using comparative genomics revels a genus with tremendous synthesis potential of carbohydrate active enzymes and secondary metabolites.</title>
        <authorList>
            <person name="Sorensen T."/>
        </authorList>
    </citation>
    <scope>NUCLEOTIDE SEQUENCE [LARGE SCALE GENOMIC DNA]</scope>
    <source>
        <strain evidence="2 3">CBS 20057</strain>
    </source>
</reference>
<evidence type="ECO:0000256" key="1">
    <source>
        <dbReference type="SAM" id="SignalP"/>
    </source>
</evidence>
<dbReference type="Proteomes" id="UP001396898">
    <property type="component" value="Unassembled WGS sequence"/>
</dbReference>
<protein>
    <recommendedName>
        <fullName evidence="4">Zygote-specific protein</fullName>
    </recommendedName>
</protein>
<evidence type="ECO:0008006" key="4">
    <source>
        <dbReference type="Google" id="ProtNLM"/>
    </source>
</evidence>
<dbReference type="PANTHER" id="PTHR37475">
    <property type="entry name" value="ZYGOTE-SPECIFIC CLASS V COPY B GENE PROTEIN"/>
    <property type="match status" value="1"/>
</dbReference>
<comment type="caution">
    <text evidence="2">The sequence shown here is derived from an EMBL/GenBank/DDBJ whole genome shotgun (WGS) entry which is preliminary data.</text>
</comment>
<dbReference type="EMBL" id="JAQQWI010000007">
    <property type="protein sequence ID" value="KAK8027227.1"/>
    <property type="molecule type" value="Genomic_DNA"/>
</dbReference>
<keyword evidence="3" id="KW-1185">Reference proteome</keyword>
<evidence type="ECO:0000313" key="2">
    <source>
        <dbReference type="EMBL" id="KAK8027227.1"/>
    </source>
</evidence>
<gene>
    <name evidence="2" type="ORF">PG991_004283</name>
</gene>
<feature type="chain" id="PRO_5046304350" description="Zygote-specific protein" evidence="1">
    <location>
        <begin position="20"/>
        <end position="81"/>
    </location>
</feature>